<evidence type="ECO:0000313" key="2">
    <source>
        <dbReference type="EMBL" id="MZH56041.1"/>
    </source>
</evidence>
<evidence type="ECO:0000256" key="1">
    <source>
        <dbReference type="SAM" id="MobiDB-lite"/>
    </source>
</evidence>
<dbReference type="EMBL" id="WWTN01000014">
    <property type="protein sequence ID" value="MZH56041.1"/>
    <property type="molecule type" value="Genomic_DNA"/>
</dbReference>
<evidence type="ECO:0000313" key="3">
    <source>
        <dbReference type="Proteomes" id="UP000604383"/>
    </source>
</evidence>
<dbReference type="Proteomes" id="UP000604383">
    <property type="component" value="Unassembled WGS sequence"/>
</dbReference>
<feature type="compositionally biased region" description="Polar residues" evidence="1">
    <location>
        <begin position="385"/>
        <end position="398"/>
    </location>
</feature>
<feature type="compositionally biased region" description="Basic and acidic residues" evidence="1">
    <location>
        <begin position="311"/>
        <end position="321"/>
    </location>
</feature>
<proteinExistence type="predicted"/>
<dbReference type="AlphaFoldDB" id="A0AB36B6R1"/>
<feature type="region of interest" description="Disordered" evidence="1">
    <location>
        <begin position="254"/>
        <end position="404"/>
    </location>
</feature>
<feature type="compositionally biased region" description="Basic and acidic residues" evidence="1">
    <location>
        <begin position="263"/>
        <end position="274"/>
    </location>
</feature>
<sequence>MRTNDFYNIIELVKRDVLASETEYLKLLKVIGNNQRYDFLSQLSIYDKNPNATACTGFDMWRERFNRTVKRGEKGIPVINSGNSFQKIGYVFDVTQTVSMDRNVNEVELWTFDREKHETVLKEMIELQGYSSSESLSENLYSLSRIYADDHIYGLANNLRIADEDRKSFTHFMRNCISYAISNRFNVQYSFSVDDVRDNLKYIDSISLLSVGNCISKACNSIIETTMLRTKKISLDKGLTKGLSADYNDFTKENETNLGGNEDDIRSNDRRYDENGNGIFANGELRGNTRINQRENTRQDGNGNNIYEGISKSDIRSDETGLSHGEQQNESSEDVNRPLQGEQIGGSFDGNSKKSDQLYEGGKTENDESMEDYRRESSRVHDNDFSTQGNSNQGSSRGLENIDNDTIKGANTASFFYSKENPEELITDEMLERVPNLYEQEDVSLTDKEVHAAYIIPFRSNWTWYMTEYDKESGDAFGLVLGIEPEWGYFNLNELKELNAQRLILEDFPKTFRDLKDTELKNQMTEEELQRVFDGELSFEEHIQKNEEKTYFPSYDLSPNFAEEVGSAMEEYEVPMYEAVNRIATSKLEIVLKDTSISIKLYMSF</sequence>
<organism evidence="2 3">
    <name type="scientific">Clostridium innocuum</name>
    <dbReference type="NCBI Taxonomy" id="1522"/>
    <lineage>
        <taxon>Bacteria</taxon>
        <taxon>Bacillati</taxon>
        <taxon>Bacillota</taxon>
        <taxon>Clostridia</taxon>
        <taxon>Eubacteriales</taxon>
        <taxon>Clostridiaceae</taxon>
        <taxon>Clostridium</taxon>
    </lineage>
</organism>
<feature type="compositionally biased region" description="Basic and acidic residues" evidence="1">
    <location>
        <begin position="351"/>
        <end position="384"/>
    </location>
</feature>
<gene>
    <name evidence="2" type="ORF">GT664_09795</name>
</gene>
<name>A0AB36B6R1_CLOIN</name>
<comment type="caution">
    <text evidence="2">The sequence shown here is derived from an EMBL/GenBank/DDBJ whole genome shotgun (WGS) entry which is preliminary data.</text>
</comment>
<evidence type="ECO:0008006" key="4">
    <source>
        <dbReference type="Google" id="ProtNLM"/>
    </source>
</evidence>
<reference evidence="2" key="1">
    <citation type="journal article" date="2019" name="Nat. Med.">
        <title>A library of human gut bacterial isolates paired with longitudinal multiomics data enables mechanistic microbiome research.</title>
        <authorList>
            <person name="Poyet M."/>
            <person name="Groussin M."/>
            <person name="Gibbons S.M."/>
            <person name="Avila-Pacheco J."/>
            <person name="Jiang X."/>
            <person name="Kearney S.M."/>
            <person name="Perrotta A.R."/>
            <person name="Berdy B."/>
            <person name="Zhao S."/>
            <person name="Lieberman T.D."/>
            <person name="Swanson P.K."/>
            <person name="Smith M."/>
            <person name="Roesemann S."/>
            <person name="Alexander J.E."/>
            <person name="Rich S.A."/>
            <person name="Livny J."/>
            <person name="Vlamakis H."/>
            <person name="Clish C."/>
            <person name="Bullock K."/>
            <person name="Deik A."/>
            <person name="Scott J."/>
            <person name="Pierce K.A."/>
            <person name="Xavier R.J."/>
            <person name="Alm E.J."/>
        </authorList>
    </citation>
    <scope>NUCLEOTIDE SEQUENCE</scope>
    <source>
        <strain evidence="2">BIOML-A12</strain>
    </source>
</reference>
<accession>A0AB36B6R1</accession>
<protein>
    <recommendedName>
        <fullName evidence="4">DUF2958 domain-containing protein</fullName>
    </recommendedName>
</protein>